<keyword evidence="5" id="KW-1185">Reference proteome</keyword>
<dbReference type="PROSITE" id="PS51257">
    <property type="entry name" value="PROKAR_LIPOPROTEIN"/>
    <property type="match status" value="1"/>
</dbReference>
<gene>
    <name evidence="4" type="ORF">ACFQ2O_03440</name>
</gene>
<evidence type="ECO:0000313" key="4">
    <source>
        <dbReference type="EMBL" id="MFD1185247.1"/>
    </source>
</evidence>
<dbReference type="PANTHER" id="PTHR30344:SF1">
    <property type="entry name" value="6-PHOSPHOGLUCONOLACTONASE"/>
    <property type="match status" value="1"/>
</dbReference>
<proteinExistence type="inferred from homology"/>
<comment type="caution">
    <text evidence="4">The sequence shown here is derived from an EMBL/GenBank/DDBJ whole genome shotgun (WGS) entry which is preliminary data.</text>
</comment>
<keyword evidence="3" id="KW-0732">Signal</keyword>
<feature type="signal peptide" evidence="3">
    <location>
        <begin position="1"/>
        <end position="28"/>
    </location>
</feature>
<dbReference type="EMBL" id="JBHTLD010000016">
    <property type="protein sequence ID" value="MFD1185247.1"/>
    <property type="molecule type" value="Genomic_DNA"/>
</dbReference>
<protein>
    <submittedName>
        <fullName evidence="4">Lactonase family protein</fullName>
    </submittedName>
</protein>
<evidence type="ECO:0000256" key="2">
    <source>
        <dbReference type="ARBA" id="ARBA00022526"/>
    </source>
</evidence>
<dbReference type="InterPro" id="IPR006311">
    <property type="entry name" value="TAT_signal"/>
</dbReference>
<feature type="chain" id="PRO_5045458038" evidence="3">
    <location>
        <begin position="29"/>
        <end position="404"/>
    </location>
</feature>
<dbReference type="Gene3D" id="2.130.10.10">
    <property type="entry name" value="YVTN repeat-like/Quinoprotein amine dehydrogenase"/>
    <property type="match status" value="1"/>
</dbReference>
<sequence length="404" mass="43108">MKSKHNHTRSSFLKTAATVLAVFSMAFTACSSSDTEQADADTVLSENETDSTTTSMVYIGTYAAADSSSIFLYHIDTETGELKKANGFQGGESPSYLALDPSGNYLYAVNEMQEFEGRQGGAVSAFSVNQKTGDISLLNRVSSRGGSPCHIAIDGNTVLVANYMGGNVASFPLQEKGKINEAASLVQHSGTGPNPERQEAPHAHFISPGPENRFVFSVDLGADRVFGYRLDENSLVPNSPAVAFASKAGSGPRHLAFHPSGSYAYLLHELNSTMVALAYNGEEGTFTEIQSLPTLPEGFSGNNQPAAVKVSADGKYVYGSNRGHNSIVVYSVDENTGKLTFVQHASTGGDWPRDFTIDPTGKVLLVANERSNNVTTFMIDNATGKLTATGHEAQVHKPVNLVFR</sequence>
<dbReference type="InterPro" id="IPR015943">
    <property type="entry name" value="WD40/YVTN_repeat-like_dom_sf"/>
</dbReference>
<dbReference type="InterPro" id="IPR019405">
    <property type="entry name" value="Lactonase_7-beta_prop"/>
</dbReference>
<accession>A0ABW3SMX7</accession>
<dbReference type="InterPro" id="IPR011048">
    <property type="entry name" value="Haem_d1_sf"/>
</dbReference>
<dbReference type="InterPro" id="IPR050282">
    <property type="entry name" value="Cycloisomerase_2"/>
</dbReference>
<dbReference type="RefSeq" id="WP_377522950.1">
    <property type="nucleotide sequence ID" value="NZ_JBHTLD010000016.1"/>
</dbReference>
<organism evidence="4 5">
    <name type="scientific">Pontibacter rugosus</name>
    <dbReference type="NCBI Taxonomy" id="1745966"/>
    <lineage>
        <taxon>Bacteria</taxon>
        <taxon>Pseudomonadati</taxon>
        <taxon>Bacteroidota</taxon>
        <taxon>Cytophagia</taxon>
        <taxon>Cytophagales</taxon>
        <taxon>Hymenobacteraceae</taxon>
        <taxon>Pontibacter</taxon>
    </lineage>
</organism>
<dbReference type="PANTHER" id="PTHR30344">
    <property type="entry name" value="6-PHOSPHOGLUCONOLACTONASE-RELATED"/>
    <property type="match status" value="1"/>
</dbReference>
<dbReference type="SUPFAM" id="SSF51004">
    <property type="entry name" value="C-terminal (heme d1) domain of cytochrome cd1-nitrite reductase"/>
    <property type="match status" value="1"/>
</dbReference>
<reference evidence="5" key="1">
    <citation type="journal article" date="2019" name="Int. J. Syst. Evol. Microbiol.">
        <title>The Global Catalogue of Microorganisms (GCM) 10K type strain sequencing project: providing services to taxonomists for standard genome sequencing and annotation.</title>
        <authorList>
            <consortium name="The Broad Institute Genomics Platform"/>
            <consortium name="The Broad Institute Genome Sequencing Center for Infectious Disease"/>
            <person name="Wu L."/>
            <person name="Ma J."/>
        </authorList>
    </citation>
    <scope>NUCLEOTIDE SEQUENCE [LARGE SCALE GENOMIC DNA]</scope>
    <source>
        <strain evidence="5">JCM 31319</strain>
    </source>
</reference>
<dbReference type="Proteomes" id="UP001597094">
    <property type="component" value="Unassembled WGS sequence"/>
</dbReference>
<evidence type="ECO:0000256" key="3">
    <source>
        <dbReference type="SAM" id="SignalP"/>
    </source>
</evidence>
<comment type="similarity">
    <text evidence="1">Belongs to the cycloisomerase 2 family.</text>
</comment>
<keyword evidence="2" id="KW-0119">Carbohydrate metabolism</keyword>
<keyword evidence="2" id="KW-0313">Glucose metabolism</keyword>
<dbReference type="PROSITE" id="PS51318">
    <property type="entry name" value="TAT"/>
    <property type="match status" value="1"/>
</dbReference>
<name>A0ABW3SMX7_9BACT</name>
<dbReference type="Pfam" id="PF10282">
    <property type="entry name" value="Lactonase"/>
    <property type="match status" value="1"/>
</dbReference>
<evidence type="ECO:0000313" key="5">
    <source>
        <dbReference type="Proteomes" id="UP001597094"/>
    </source>
</evidence>
<evidence type="ECO:0000256" key="1">
    <source>
        <dbReference type="ARBA" id="ARBA00005564"/>
    </source>
</evidence>